<dbReference type="RefSeq" id="WP_146858077.1">
    <property type="nucleotide sequence ID" value="NZ_BARK01000019.1"/>
</dbReference>
<keyword evidence="1" id="KW-0472">Membrane</keyword>
<dbReference type="AlphaFoldDB" id="A0A511BAL1"/>
<dbReference type="OrthoDB" id="7275392at2"/>
<keyword evidence="1" id="KW-1133">Transmembrane helix</keyword>
<feature type="transmembrane region" description="Helical" evidence="1">
    <location>
        <begin position="46"/>
        <end position="68"/>
    </location>
</feature>
<sequence length="77" mass="8407">MSRSSDAHDRGGALIGRPRVPLAFVYAIILVILGLLRLAIPQAHGLFLMLAEISAVCLVVSALIDLLMMRDNRDLRP</sequence>
<keyword evidence="1" id="KW-0812">Transmembrane</keyword>
<comment type="caution">
    <text evidence="2">The sequence shown here is derived from an EMBL/GenBank/DDBJ whole genome shotgun (WGS) entry which is preliminary data.</text>
</comment>
<evidence type="ECO:0000256" key="1">
    <source>
        <dbReference type="SAM" id="Phobius"/>
    </source>
</evidence>
<dbReference type="Proteomes" id="UP000321079">
    <property type="component" value="Unassembled WGS sequence"/>
</dbReference>
<accession>A0A511BAL1</accession>
<proteinExistence type="predicted"/>
<dbReference type="EMBL" id="BJVA01000001">
    <property type="protein sequence ID" value="GEK94857.1"/>
    <property type="molecule type" value="Genomic_DNA"/>
</dbReference>
<protein>
    <submittedName>
        <fullName evidence="2">Uncharacterized protein</fullName>
    </submittedName>
</protein>
<name>A0A511BAL1_9PROT</name>
<evidence type="ECO:0000313" key="2">
    <source>
        <dbReference type="EMBL" id="GEK94857.1"/>
    </source>
</evidence>
<reference evidence="2 3" key="1">
    <citation type="submission" date="2019-07" db="EMBL/GenBank/DDBJ databases">
        <title>Whole genome shotgun sequence of Gluconobacter kanchanaburiensis NBRC 103587.</title>
        <authorList>
            <person name="Hosoyama A."/>
            <person name="Uohara A."/>
            <person name="Ohji S."/>
            <person name="Ichikawa N."/>
        </authorList>
    </citation>
    <scope>NUCLEOTIDE SEQUENCE [LARGE SCALE GENOMIC DNA]</scope>
    <source>
        <strain evidence="2 3">NBRC 103587</strain>
    </source>
</reference>
<organism evidence="2 3">
    <name type="scientific">Gluconobacter kanchanaburiensis NBRC 103587</name>
    <dbReference type="NCBI Taxonomy" id="1307948"/>
    <lineage>
        <taxon>Bacteria</taxon>
        <taxon>Pseudomonadati</taxon>
        <taxon>Pseudomonadota</taxon>
        <taxon>Alphaproteobacteria</taxon>
        <taxon>Acetobacterales</taxon>
        <taxon>Acetobacteraceae</taxon>
        <taxon>Gluconobacter</taxon>
    </lineage>
</organism>
<keyword evidence="3" id="KW-1185">Reference proteome</keyword>
<feature type="transmembrane region" description="Helical" evidence="1">
    <location>
        <begin position="20"/>
        <end position="40"/>
    </location>
</feature>
<evidence type="ECO:0000313" key="3">
    <source>
        <dbReference type="Proteomes" id="UP000321079"/>
    </source>
</evidence>
<gene>
    <name evidence="2" type="ORF">GKA01_00540</name>
</gene>